<organism evidence="1 2">
    <name type="scientific">Candidatus Viridilinea halotolerans</name>
    <dbReference type="NCBI Taxonomy" id="2491704"/>
    <lineage>
        <taxon>Bacteria</taxon>
        <taxon>Bacillati</taxon>
        <taxon>Chloroflexota</taxon>
        <taxon>Chloroflexia</taxon>
        <taxon>Chloroflexales</taxon>
        <taxon>Chloroflexineae</taxon>
        <taxon>Oscillochloridaceae</taxon>
        <taxon>Candidatus Viridilinea</taxon>
    </lineage>
</organism>
<protein>
    <submittedName>
        <fullName evidence="1">Uncharacterized protein</fullName>
    </submittedName>
</protein>
<name>A0A426TSJ9_9CHLR</name>
<dbReference type="EMBL" id="RSAS01000811">
    <property type="protein sequence ID" value="RRR67069.1"/>
    <property type="molecule type" value="Genomic_DNA"/>
</dbReference>
<comment type="caution">
    <text evidence="1">The sequence shown here is derived from an EMBL/GenBank/DDBJ whole genome shotgun (WGS) entry which is preliminary data.</text>
</comment>
<accession>A0A426TSJ9</accession>
<evidence type="ECO:0000313" key="2">
    <source>
        <dbReference type="Proteomes" id="UP000280307"/>
    </source>
</evidence>
<dbReference type="Pfam" id="PF26611">
    <property type="entry name" value="MAD7"/>
    <property type="match status" value="2"/>
</dbReference>
<dbReference type="AlphaFoldDB" id="A0A426TSJ9"/>
<proteinExistence type="predicted"/>
<gene>
    <name evidence="1" type="ORF">EI684_19530</name>
</gene>
<dbReference type="InterPro" id="IPR058120">
    <property type="entry name" value="MADS7"/>
</dbReference>
<reference evidence="1 2" key="1">
    <citation type="submission" date="2018-12" db="EMBL/GenBank/DDBJ databases">
        <title>Genome Sequence of Candidatus Viridilinea halotolerans isolated from saline sulfide-rich spring.</title>
        <authorList>
            <person name="Grouzdev D.S."/>
            <person name="Burganskaya E.I."/>
            <person name="Krutkina M.S."/>
            <person name="Sukhacheva M.V."/>
            <person name="Gorlenko V.M."/>
        </authorList>
    </citation>
    <scope>NUCLEOTIDE SEQUENCE [LARGE SCALE GENOMIC DNA]</scope>
    <source>
        <strain evidence="1">Chok-6</strain>
    </source>
</reference>
<dbReference type="Proteomes" id="UP000280307">
    <property type="component" value="Unassembled WGS sequence"/>
</dbReference>
<sequence>MANRRRDQEFRLPKITYIDHKVINMDRVLTRLFPRLKYDGWDSRRAARRGDLELKDFIVTFQKRDRVIVEAARTVLDNPTWASNFQAREVIEAAWLPALSETQIQLVKELLLEPRMTRERLNDVWFEGLFAEPAAEGIIASWIETDLMDVVNRGKPKQAIAAPRPLHGNTYKFRNANHSRDYNASDQLYWMLFHARRGLGQGAREALRNFFFPGVNKVTDAYDPRDQLDVETQALLRLDQQVSGDTKDSKTPERYPPLCLGAADLLADDVLRLLAYQNYVPRTVLVEYLKILFAFHLALYHLRLLKLLPEWVRTRGADASCGQHGCPLGNSDTRPCGDCKYQIALVVDMGAAGNTHMTTLARRSADLHYRRIPEYIQSHFVIKKLDEMAEYLVRMSRTPVPATGFFSVRDLLQMLQTPYSAEREAYFKARLVGLIEDSDSTSDRDPEIERITALGLSDFETFIEILVKRRGAFHRDYITQCLDSLLLKNSDAGMLRQPRGSVRAFSMGSRLLEVLLQLAVLTQQGTSFTTRELRVEELLAFLRLRYGLYIDQLPDTDGFTVPSILDRQALRKNVEAFKTRLREIGFFEDLSDAYITQAIKSRYQIDGTASPSGRGDRS</sequence>
<evidence type="ECO:0000313" key="1">
    <source>
        <dbReference type="EMBL" id="RRR67069.1"/>
    </source>
</evidence>
<dbReference type="NCBIfam" id="NF047733">
    <property type="entry name" value="antiphage_MADS7"/>
    <property type="match status" value="1"/>
</dbReference>